<feature type="domain" description="HTH luxR-type" evidence="3">
    <location>
        <begin position="854"/>
        <end position="919"/>
    </location>
</feature>
<dbReference type="InterPro" id="IPR027417">
    <property type="entry name" value="P-loop_NTPase"/>
</dbReference>
<accession>A0A1I6FET1</accession>
<protein>
    <submittedName>
        <fullName evidence="4">Regulatory protein, luxR family</fullName>
    </submittedName>
</protein>
<evidence type="ECO:0000256" key="2">
    <source>
        <dbReference type="ARBA" id="ARBA00022840"/>
    </source>
</evidence>
<dbReference type="SUPFAM" id="SSF52540">
    <property type="entry name" value="P-loop containing nucleoside triphosphate hydrolases"/>
    <property type="match status" value="1"/>
</dbReference>
<keyword evidence="5" id="KW-1185">Reference proteome</keyword>
<dbReference type="PROSITE" id="PS50043">
    <property type="entry name" value="HTH_LUXR_2"/>
    <property type="match status" value="1"/>
</dbReference>
<dbReference type="PANTHER" id="PTHR16305:SF35">
    <property type="entry name" value="TRANSCRIPTIONAL ACTIVATOR DOMAIN"/>
    <property type="match status" value="1"/>
</dbReference>
<dbReference type="PRINTS" id="PR00038">
    <property type="entry name" value="HTHLUXR"/>
</dbReference>
<dbReference type="InterPro" id="IPR016032">
    <property type="entry name" value="Sig_transdc_resp-reg_C-effctor"/>
</dbReference>
<dbReference type="PROSITE" id="PS00622">
    <property type="entry name" value="HTH_LUXR_1"/>
    <property type="match status" value="1"/>
</dbReference>
<dbReference type="GO" id="GO:0005524">
    <property type="term" value="F:ATP binding"/>
    <property type="evidence" value="ECO:0007669"/>
    <property type="project" value="UniProtKB-KW"/>
</dbReference>
<dbReference type="STRING" id="84724.SAMN04488564_113262"/>
<dbReference type="InterPro" id="IPR000792">
    <property type="entry name" value="Tscrpt_reg_LuxR_C"/>
</dbReference>
<reference evidence="5" key="1">
    <citation type="submission" date="2016-10" db="EMBL/GenBank/DDBJ databases">
        <authorList>
            <person name="Varghese N."/>
            <person name="Submissions S."/>
        </authorList>
    </citation>
    <scope>NUCLEOTIDE SEQUENCE [LARGE SCALE GENOMIC DNA]</scope>
    <source>
        <strain evidence="5">DSM 44232</strain>
    </source>
</reference>
<sequence length="919" mass="98764">MRGVFVGRVEESELLAGHLDEARLGSGRLVLIGGEPGIGKTRLACEVAARAEASDIPVVWGRASDDEGSPPYWLFRQIARALNASLPSALVDGGTTTDSMIARFEAFETFSEQLREHARHAGLVVVLDDLQWADAASMALLVHVARGMARSRLLLVATYRDTEPSGGKALADAFAAVSHEAGLVRVRLAGLLPVDVHRQLEAAARVPVTAEIAALVCHRTGGNPFFVNEMVPLLDSAAEAVPDGVLDTVRARLARLDPVCRELVAVAASLGSGLDASQLAAVTGRPLETVLNALDEASAAGLLAPGENRQFRHDLIREAARADLPTATRARAHAQLATWLATRPDAAERVAEIAHHWLASAPVGDPCQAAEWAERAGDQALDRLAWEEAAGLYRRALEAGAPLTAGDRASLLLRHATALARDGDLQSASEVLSRSAEAARAANDPEALGAVALAMEGVSNPWGDFVGGRLAIEALAQLRAEDSSMRARLLALVGGEASFVGGPDADRYSAEALAMAERLEDVSVLRSALRSRQMARSGPDGVHERLALAERMSALGEAEQDDDTRLWGWLWRFDAFMMLGRIDDAEAALPPMRRLAERLRRPLATWHYLRSRTAIEITRGRFDDAVDTARRCIQLVDGRTHSSAFGVSTFVLILLDGLTGLDLLTDEQHAEFERSVPANLLPAYGYYWAQHGDFDRARRLARSVADEGGYPRPVLLSAVAVRAELAWLFDERKLAARMAGLLRPHADLFVTGGAGSLANAGSVRTYLGLAEAACGHFDDGVRQIRLGIAADDTAGIVPHAAFGRWHLACVLSRRHRPGDTEEAVALCAGLMDTTGHLGMHPLRRRVAELAAKLRGDVRDGLTRREAEIAGHVAQGLTNKQIAALLHLSERTVETHVQHILAKLGLANRTQIAAWSAQQR</sequence>
<dbReference type="GO" id="GO:0003677">
    <property type="term" value="F:DNA binding"/>
    <property type="evidence" value="ECO:0007669"/>
    <property type="project" value="InterPro"/>
</dbReference>
<dbReference type="GO" id="GO:0004016">
    <property type="term" value="F:adenylate cyclase activity"/>
    <property type="evidence" value="ECO:0007669"/>
    <property type="project" value="TreeGrafter"/>
</dbReference>
<dbReference type="PANTHER" id="PTHR16305">
    <property type="entry name" value="TESTICULAR SOLUBLE ADENYLYL CYCLASE"/>
    <property type="match status" value="1"/>
</dbReference>
<dbReference type="InterPro" id="IPR036388">
    <property type="entry name" value="WH-like_DNA-bd_sf"/>
</dbReference>
<evidence type="ECO:0000313" key="5">
    <source>
        <dbReference type="Proteomes" id="UP000198583"/>
    </source>
</evidence>
<dbReference type="EMBL" id="FOYL01000013">
    <property type="protein sequence ID" value="SFR28414.1"/>
    <property type="molecule type" value="Genomic_DNA"/>
</dbReference>
<dbReference type="Pfam" id="PF00196">
    <property type="entry name" value="GerE"/>
    <property type="match status" value="1"/>
</dbReference>
<dbReference type="Gene3D" id="1.10.10.10">
    <property type="entry name" value="Winged helix-like DNA-binding domain superfamily/Winged helix DNA-binding domain"/>
    <property type="match status" value="1"/>
</dbReference>
<evidence type="ECO:0000313" key="4">
    <source>
        <dbReference type="EMBL" id="SFR28414.1"/>
    </source>
</evidence>
<dbReference type="GO" id="GO:0005737">
    <property type="term" value="C:cytoplasm"/>
    <property type="evidence" value="ECO:0007669"/>
    <property type="project" value="TreeGrafter"/>
</dbReference>
<dbReference type="Proteomes" id="UP000198583">
    <property type="component" value="Unassembled WGS sequence"/>
</dbReference>
<evidence type="ECO:0000259" key="3">
    <source>
        <dbReference type="PROSITE" id="PS50043"/>
    </source>
</evidence>
<keyword evidence="2" id="KW-0067">ATP-binding</keyword>
<dbReference type="AlphaFoldDB" id="A0A1I6FET1"/>
<dbReference type="Pfam" id="PF13191">
    <property type="entry name" value="AAA_16"/>
    <property type="match status" value="1"/>
</dbReference>
<dbReference type="SMART" id="SM00421">
    <property type="entry name" value="HTH_LUXR"/>
    <property type="match status" value="1"/>
</dbReference>
<dbReference type="Gene3D" id="3.40.50.300">
    <property type="entry name" value="P-loop containing nucleotide triphosphate hydrolases"/>
    <property type="match status" value="1"/>
</dbReference>
<organism evidence="4 5">
    <name type="scientific">Lentzea waywayandensis</name>
    <dbReference type="NCBI Taxonomy" id="84724"/>
    <lineage>
        <taxon>Bacteria</taxon>
        <taxon>Bacillati</taxon>
        <taxon>Actinomycetota</taxon>
        <taxon>Actinomycetes</taxon>
        <taxon>Pseudonocardiales</taxon>
        <taxon>Pseudonocardiaceae</taxon>
        <taxon>Lentzea</taxon>
    </lineage>
</organism>
<dbReference type="InterPro" id="IPR041664">
    <property type="entry name" value="AAA_16"/>
</dbReference>
<dbReference type="RefSeq" id="WP_093604397.1">
    <property type="nucleotide sequence ID" value="NZ_FOYL01000013.1"/>
</dbReference>
<dbReference type="CDD" id="cd06170">
    <property type="entry name" value="LuxR_C_like"/>
    <property type="match status" value="1"/>
</dbReference>
<dbReference type="SUPFAM" id="SSF46894">
    <property type="entry name" value="C-terminal effector domain of the bipartite response regulators"/>
    <property type="match status" value="1"/>
</dbReference>
<keyword evidence="1" id="KW-0547">Nucleotide-binding</keyword>
<evidence type="ECO:0000256" key="1">
    <source>
        <dbReference type="ARBA" id="ARBA00022741"/>
    </source>
</evidence>
<dbReference type="GO" id="GO:0006355">
    <property type="term" value="P:regulation of DNA-templated transcription"/>
    <property type="evidence" value="ECO:0007669"/>
    <property type="project" value="InterPro"/>
</dbReference>
<gene>
    <name evidence="4" type="ORF">SAMN04488564_113262</name>
</gene>
<proteinExistence type="predicted"/>
<name>A0A1I6FET1_9PSEU</name>
<dbReference type="OrthoDB" id="3543649at2"/>